<feature type="compositionally biased region" description="Low complexity" evidence="1">
    <location>
        <begin position="72"/>
        <end position="86"/>
    </location>
</feature>
<reference evidence="2" key="1">
    <citation type="submission" date="2022-10" db="EMBL/GenBank/DDBJ databases">
        <authorList>
            <person name="Chen Y."/>
            <person name="Dougan E. K."/>
            <person name="Chan C."/>
            <person name="Rhodes N."/>
            <person name="Thang M."/>
        </authorList>
    </citation>
    <scope>NUCLEOTIDE SEQUENCE</scope>
</reference>
<comment type="caution">
    <text evidence="2">The sequence shown here is derived from an EMBL/GenBank/DDBJ whole genome shotgun (WGS) entry which is preliminary data.</text>
</comment>
<evidence type="ECO:0000313" key="5">
    <source>
        <dbReference type="Proteomes" id="UP001152797"/>
    </source>
</evidence>
<evidence type="ECO:0000313" key="3">
    <source>
        <dbReference type="EMBL" id="CAL1173068.1"/>
    </source>
</evidence>
<dbReference type="EMBL" id="CAMXCT020006767">
    <property type="protein sequence ID" value="CAL1173068.1"/>
    <property type="molecule type" value="Genomic_DNA"/>
</dbReference>
<evidence type="ECO:0000313" key="4">
    <source>
        <dbReference type="EMBL" id="CAL4807005.1"/>
    </source>
</evidence>
<accession>A0A9P1GRT4</accession>
<feature type="compositionally biased region" description="Polar residues" evidence="1">
    <location>
        <begin position="260"/>
        <end position="277"/>
    </location>
</feature>
<organism evidence="2">
    <name type="scientific">Cladocopium goreaui</name>
    <dbReference type="NCBI Taxonomy" id="2562237"/>
    <lineage>
        <taxon>Eukaryota</taxon>
        <taxon>Sar</taxon>
        <taxon>Alveolata</taxon>
        <taxon>Dinophyceae</taxon>
        <taxon>Suessiales</taxon>
        <taxon>Symbiodiniaceae</taxon>
        <taxon>Cladocopium</taxon>
    </lineage>
</organism>
<protein>
    <submittedName>
        <fullName evidence="4">RNase H type-1 domain-containing protein</fullName>
    </submittedName>
</protein>
<dbReference type="PANTHER" id="PTHR47027">
    <property type="entry name" value="REVERSE TRANSCRIPTASE DOMAIN-CONTAINING PROTEIN"/>
    <property type="match status" value="1"/>
</dbReference>
<dbReference type="Proteomes" id="UP001152797">
    <property type="component" value="Unassembled WGS sequence"/>
</dbReference>
<reference evidence="3" key="2">
    <citation type="submission" date="2024-04" db="EMBL/GenBank/DDBJ databases">
        <authorList>
            <person name="Chen Y."/>
            <person name="Shah S."/>
            <person name="Dougan E. K."/>
            <person name="Thang M."/>
            <person name="Chan C."/>
        </authorList>
    </citation>
    <scope>NUCLEOTIDE SEQUENCE [LARGE SCALE GENOMIC DNA]</scope>
</reference>
<feature type="compositionally biased region" description="Basic and acidic residues" evidence="1">
    <location>
        <begin position="22"/>
        <end position="39"/>
    </location>
</feature>
<dbReference type="InterPro" id="IPR036691">
    <property type="entry name" value="Endo/exonu/phosph_ase_sf"/>
</dbReference>
<evidence type="ECO:0000256" key="1">
    <source>
        <dbReference type="SAM" id="MobiDB-lite"/>
    </source>
</evidence>
<feature type="region of interest" description="Disordered" evidence="1">
    <location>
        <begin position="65"/>
        <end position="86"/>
    </location>
</feature>
<evidence type="ECO:0000313" key="2">
    <source>
        <dbReference type="EMBL" id="CAI4019693.1"/>
    </source>
</evidence>
<keyword evidence="5" id="KW-1185">Reference proteome</keyword>
<dbReference type="SUPFAM" id="SSF56219">
    <property type="entry name" value="DNase I-like"/>
    <property type="match status" value="1"/>
</dbReference>
<dbReference type="PANTHER" id="PTHR47027:SF20">
    <property type="entry name" value="REVERSE TRANSCRIPTASE-LIKE PROTEIN WITH RNA-DIRECTED DNA POLYMERASE DOMAIN"/>
    <property type="match status" value="1"/>
</dbReference>
<dbReference type="EMBL" id="CAMXCT030006767">
    <property type="protein sequence ID" value="CAL4807005.1"/>
    <property type="molecule type" value="Genomic_DNA"/>
</dbReference>
<name>A0A9P1GRT4_9DINO</name>
<feature type="region of interest" description="Disordered" evidence="1">
    <location>
        <begin position="252"/>
        <end position="281"/>
    </location>
</feature>
<dbReference type="EMBL" id="CAMXCT010006767">
    <property type="protein sequence ID" value="CAI4019693.1"/>
    <property type="molecule type" value="Genomic_DNA"/>
</dbReference>
<dbReference type="InterPro" id="IPR012337">
    <property type="entry name" value="RNaseH-like_sf"/>
</dbReference>
<feature type="region of interest" description="Disordered" evidence="1">
    <location>
        <begin position="1"/>
        <end position="39"/>
    </location>
</feature>
<gene>
    <name evidence="2" type="ORF">C1SCF055_LOCUS44178</name>
</gene>
<sequence length="1858" mass="210114">MSIEEDEHNLAVRVQNQQAQRPLHDWHGGGDNHEQPERTHPAVGADLHAQPEDVTSFMARSLSSAALRPDSTRGPSTSSSSSRTSTLGLDEMRRAIVYCLDGRTVNINAPWDDADQLWHVCAQTLAIEERDIMRVLHVDYRPEDIAQEELECLLLLKRQEEPSVSFLRLCLQDVNYAADRRGPRTLISRKSALIPRRSNRASLIRLAGFEGHCFHEPWRCHVWINGNLFSDEIDVIELNNGDYVRIDIPSHPEEPEQLCDATTNDLDDVSQNNSNESTRNHEDMSTMQIGIVPMGQQCKLDNTSVVEGPEFAVPLEAPEPPGRPELHLGEHLECMDGLHRFWWLHSAVELEEEGRVLYVSTWYTDGTRWPSCDEPRPVRLLSDPGVWADRLAEAWDDKVDPDCPLHLYLLTPQPRSNLWSPIGAPHVLIVQNPLPDHRSVHIATLDPRSTDLGIPSCIRTVPAALTRPDLLTAVDLQHVCLPGHVDCMIWWGEHEFRDGHVFPVRQGFSFLIIRNHLTAAASSSQHVPAVPAHLEDGAEDDESLALLQTQVGLKRTVLLLDTLIPEEDTQQHEMQVPIRLVAGATMPPLPTFIECEPPGTALQIRAELCHWGHQCDVHRFGQHDVALCLPQGWVADPFHYHYMFCHTDVTDTLGAFLHTAEHIMSDHDMMRFLYGLGYWRAVILSSEDLPCGLRHVTFENVSVQLPVHDLKHKPTPPWPAPLAVQHAPWRPFVLPGTVADDDCVIRYGIPLQDVEAFFNSADGILQRDPAGHDFPSTTQAALRMSVSVNLEDFDRIIIYSDGSSHALDKHKPALWNALETALPGDALQVEHIPGHTQEPFNDMVDWLAKKEREKSFYCQRQKISMAVWRQLLPHLWTFFSYNDGLPPRCTEGLHAYAPSLPPDLKSVRKDDRDSGKARPVPLSLTLSFCTANIASMYNGSWGHAGKTEYLRQQFLSMRLLFLGIQESRTPETFSAAENVLRIGSGHAHGGLYGVELWANLNVPYGRLGHRELYFKRADFQVLHRDPRALLVRVDTDFVHFALLVGYAPQSGLSVDVRSDWWESLQTIASLKAPDEQLFVLIDANADPGPCDFRHVLTHGFKQTANTDFLRAFLRAQDLCLPVTSAYHQGGVDTWAQPKTFCRASVTRQHVHQVLQDYVPTHWQHDVEHQVEDFNRHLTNGIAQSCPRSSRRPKKAFIPDSVWHLRLCKLDRRKKLKELESRRRFELLRLCFSTFENVSLENASHAFWRYDTWLLCCKIRVFSALHQAAGQLRVKLKEAKTAHLQALFQSLPPDAPASQILHELKQVIGSTNLRKVHQKALPFIRNDQGQVCRSSKEALDTWITFFMLMEGGQRLASDQQRSEWLDNLASFRASSLDLTLADLPSLCELECAYRRVKPGKATGPDGIDALLCHLSPADFAKKTYSLMLKTLTHGQESLLHKGGRLHPLWKGKGAKDSCAAYRSILVSSHIGKTIHRCLRVHSADLFERYLQKQQLGGKRRISVATGVHQARAFLRSRRQRGLNVGMVFLHLCEAFYRIVRELAIGGPACDETIAKMGHRLGMGEDLLHALYRHLDDEHALARAGLSRQMQMMVRSLHADTHFSLQGQEDRCKTRLGTRPSDSWADLIFSFLWTRLLHDLEAEFQEAGLIDNVPAELGLRSSLLPCTNEDPPCMTTVGFIGPTWMDDSVFCFADPHADALERKAVHLCGLLLQKCREFAMTPNLNPGKTAAMLVFQGPGSVAAKKRIFGPSAPKVLTILTEYDTQQVHVVTAYTHLGCLLHHKGDMRQEARRRFSIVQTAFQQHRRLLYQNKHLSLRRRAELFRTLILSKFVYGCESWTLADARRSSSTSVSFTVHKNHI</sequence>
<dbReference type="Gene3D" id="3.60.10.10">
    <property type="entry name" value="Endonuclease/exonuclease/phosphatase"/>
    <property type="match status" value="1"/>
</dbReference>
<dbReference type="SUPFAM" id="SSF53098">
    <property type="entry name" value="Ribonuclease H-like"/>
    <property type="match status" value="1"/>
</dbReference>
<proteinExistence type="predicted"/>